<dbReference type="AlphaFoldDB" id="A0A841DL01"/>
<keyword evidence="3" id="KW-1185">Reference proteome</keyword>
<organism evidence="2 3">
    <name type="scientific">Kribbella solani</name>
    <dbReference type="NCBI Taxonomy" id="236067"/>
    <lineage>
        <taxon>Bacteria</taxon>
        <taxon>Bacillati</taxon>
        <taxon>Actinomycetota</taxon>
        <taxon>Actinomycetes</taxon>
        <taxon>Propionibacteriales</taxon>
        <taxon>Kribbellaceae</taxon>
        <taxon>Kribbella</taxon>
    </lineage>
</organism>
<dbReference type="InterPro" id="IPR054491">
    <property type="entry name" value="MGH1-like_GH"/>
</dbReference>
<evidence type="ECO:0000259" key="1">
    <source>
        <dbReference type="Pfam" id="PF22422"/>
    </source>
</evidence>
<feature type="domain" description="Mannosylglycerate hydrolase MGH1-like glycoside hydrolase" evidence="1">
    <location>
        <begin position="262"/>
        <end position="598"/>
    </location>
</feature>
<dbReference type="InterPro" id="IPR012341">
    <property type="entry name" value="6hp_glycosidase-like_sf"/>
</dbReference>
<evidence type="ECO:0000313" key="3">
    <source>
        <dbReference type="Proteomes" id="UP000558997"/>
    </source>
</evidence>
<dbReference type="PANTHER" id="PTHR23403">
    <property type="entry name" value="TREHALASE"/>
    <property type="match status" value="1"/>
</dbReference>
<dbReference type="PANTHER" id="PTHR23403:SF1">
    <property type="entry name" value="TREHALASE"/>
    <property type="match status" value="1"/>
</dbReference>
<protein>
    <recommendedName>
        <fullName evidence="1">Mannosylglycerate hydrolase MGH1-like glycoside hydrolase domain-containing protein</fullName>
    </recommendedName>
</protein>
<sequence>MTNESTAAYDRLQNEVGRGWNTWDTRSVLTQVLLPDALGLSFGLKEYYRGTSLRTAQIGRRTEGAETVTLGPHAYDGSYTETTVSWAGITVRVQTAHAGDDLVALVTPSANQQQSALLTVGVSYLWNRAGVVVREGDRIRATGDRVVEVFTTGEHVDDPYCDIDGPYLAVDLSRVVGVSTGRVRSLTEIAGIVATAAADLGAASSEPPAQHHETARQDEIAQHHEIVRDAISWNTIYEPATARVITTVSRLWNVGKRGGYALFCWDAFFNALLAAPNSKPVAYLNVVEMLRARTPDGFVPNVEQGTGRKTYDGSQPPVGSLTVLELYRRFGDRWFLAETFEALLSWNRWWWRVRRDGELLCAGSTYFDAEYPSPQDIPRIHQHFGATCETGWDGHPVFDDVPFDQEKSLLAAHDVGMNSLYAADCEALADIADLLGETAVAAELRERRQTVVRAMETLWDELSGIYRSRRTDTGLVTERLSTMSFYPLLAGVGTGERAGRMLSEHLLTDDGFGGEWILPTSPRHEPIQLKDTSYWELRAWPPVNFLVYLGLLRAGEKDAATWLAEGSSRLVLKEWNEHRHIHENYSSVHGAACDKPNSEPFQTWGALLSLIVLMERGEVTLFDDERWRG</sequence>
<dbReference type="SUPFAM" id="SSF48208">
    <property type="entry name" value="Six-hairpin glycosidases"/>
    <property type="match status" value="1"/>
</dbReference>
<dbReference type="Gene3D" id="1.50.10.10">
    <property type="match status" value="1"/>
</dbReference>
<proteinExistence type="predicted"/>
<evidence type="ECO:0000313" key="2">
    <source>
        <dbReference type="EMBL" id="MBB5979794.1"/>
    </source>
</evidence>
<dbReference type="GO" id="GO:0005993">
    <property type="term" value="P:trehalose catabolic process"/>
    <property type="evidence" value="ECO:0007669"/>
    <property type="project" value="TreeGrafter"/>
</dbReference>
<dbReference type="RefSeq" id="WP_184835035.1">
    <property type="nucleotide sequence ID" value="NZ_BAAAVN010000006.1"/>
</dbReference>
<dbReference type="Proteomes" id="UP000558997">
    <property type="component" value="Unassembled WGS sequence"/>
</dbReference>
<dbReference type="EMBL" id="JACHNF010000001">
    <property type="protein sequence ID" value="MBB5979794.1"/>
    <property type="molecule type" value="Genomic_DNA"/>
</dbReference>
<gene>
    <name evidence="2" type="ORF">HDA44_003135</name>
</gene>
<dbReference type="InterPro" id="IPR001661">
    <property type="entry name" value="Glyco_hydro_37"/>
</dbReference>
<dbReference type="InterPro" id="IPR008928">
    <property type="entry name" value="6-hairpin_glycosidase_sf"/>
</dbReference>
<accession>A0A841DL01</accession>
<reference evidence="2 3" key="1">
    <citation type="submission" date="2020-08" db="EMBL/GenBank/DDBJ databases">
        <title>Sequencing the genomes of 1000 actinobacteria strains.</title>
        <authorList>
            <person name="Klenk H.-P."/>
        </authorList>
    </citation>
    <scope>NUCLEOTIDE SEQUENCE [LARGE SCALE GENOMIC DNA]</scope>
    <source>
        <strain evidence="2 3">DSM 17294</strain>
    </source>
</reference>
<name>A0A841DL01_9ACTN</name>
<dbReference type="GO" id="GO:0004555">
    <property type="term" value="F:alpha,alpha-trehalase activity"/>
    <property type="evidence" value="ECO:0007669"/>
    <property type="project" value="InterPro"/>
</dbReference>
<comment type="caution">
    <text evidence="2">The sequence shown here is derived from an EMBL/GenBank/DDBJ whole genome shotgun (WGS) entry which is preliminary data.</text>
</comment>
<dbReference type="Pfam" id="PF22422">
    <property type="entry name" value="MGH1-like_GH"/>
    <property type="match status" value="1"/>
</dbReference>